<reference evidence="1" key="1">
    <citation type="journal article" date="2021" name="Proc. Natl. Acad. Sci. U.S.A.">
        <title>A Catalog of Tens of Thousands of Viruses from Human Metagenomes Reveals Hidden Associations with Chronic Diseases.</title>
        <authorList>
            <person name="Tisza M.J."/>
            <person name="Buck C.B."/>
        </authorList>
    </citation>
    <scope>NUCLEOTIDE SEQUENCE</scope>
    <source>
        <strain evidence="1">CtxOS2</strain>
    </source>
</reference>
<organism evidence="1">
    <name type="scientific">Podoviridae sp. ctxOS2</name>
    <dbReference type="NCBI Taxonomy" id="2826590"/>
    <lineage>
        <taxon>Viruses</taxon>
        <taxon>Duplodnaviria</taxon>
        <taxon>Heunggongvirae</taxon>
        <taxon>Uroviricota</taxon>
        <taxon>Caudoviricetes</taxon>
    </lineage>
</organism>
<sequence>MTQIHCDRKHCLNNDKHGICTAETIEYNGRCQTYCTSQHASKQAAGICQRSHRRMKTKDNNILK</sequence>
<proteinExistence type="predicted"/>
<evidence type="ECO:0008006" key="2">
    <source>
        <dbReference type="Google" id="ProtNLM"/>
    </source>
</evidence>
<name>A0A8S5MBW5_9CAUD</name>
<protein>
    <recommendedName>
        <fullName evidence="2">DUF1540 domain-containing protein</fullName>
    </recommendedName>
</protein>
<accession>A0A8S5MBW5</accession>
<dbReference type="EMBL" id="BK014864">
    <property type="protein sequence ID" value="DAD79419.1"/>
    <property type="molecule type" value="Genomic_DNA"/>
</dbReference>
<evidence type="ECO:0000313" key="1">
    <source>
        <dbReference type="EMBL" id="DAD79419.1"/>
    </source>
</evidence>